<organism evidence="4 5">
    <name type="scientific">Actomonas aquatica</name>
    <dbReference type="NCBI Taxonomy" id="2866162"/>
    <lineage>
        <taxon>Bacteria</taxon>
        <taxon>Pseudomonadati</taxon>
        <taxon>Verrucomicrobiota</taxon>
        <taxon>Opitutia</taxon>
        <taxon>Opitutales</taxon>
        <taxon>Opitutaceae</taxon>
        <taxon>Actomonas</taxon>
    </lineage>
</organism>
<dbReference type="EMBL" id="CP139781">
    <property type="protein sequence ID" value="WRQ86598.1"/>
    <property type="molecule type" value="Genomic_DNA"/>
</dbReference>
<sequence>MNVPPLPKTDGAEPASPTRAAPVQKRRCMRHAQREAVAKCLGCGGALCRECVSTHGGKIYCAPCRGKLLAAEAEAGKPRRRFGPVVRRWVLSGLAFLLAWTVFLLIGRFAVSIPPTTHDATLWDHWQEGGP</sequence>
<evidence type="ECO:0000256" key="1">
    <source>
        <dbReference type="SAM" id="MobiDB-lite"/>
    </source>
</evidence>
<feature type="region of interest" description="Disordered" evidence="1">
    <location>
        <begin position="1"/>
        <end position="23"/>
    </location>
</feature>
<proteinExistence type="predicted"/>
<keyword evidence="5" id="KW-1185">Reference proteome</keyword>
<keyword evidence="2" id="KW-1133">Transmembrane helix</keyword>
<keyword evidence="2" id="KW-0472">Membrane</keyword>
<keyword evidence="2" id="KW-0812">Transmembrane</keyword>
<feature type="domain" description="B box-type" evidence="3">
    <location>
        <begin position="23"/>
        <end position="55"/>
    </location>
</feature>
<dbReference type="InterPro" id="IPR000315">
    <property type="entry name" value="Znf_B-box"/>
</dbReference>
<gene>
    <name evidence="4" type="ORF">K1X11_017440</name>
</gene>
<protein>
    <submittedName>
        <fullName evidence="4">B-box zinc finger protein</fullName>
    </submittedName>
</protein>
<evidence type="ECO:0000256" key="2">
    <source>
        <dbReference type="SAM" id="Phobius"/>
    </source>
</evidence>
<dbReference type="Pfam" id="PF00643">
    <property type="entry name" value="zf-B_box"/>
    <property type="match status" value="1"/>
</dbReference>
<reference evidence="4 5" key="1">
    <citation type="submission" date="2023-12" db="EMBL/GenBank/DDBJ databases">
        <title>Description of an unclassified Opitutus bacterium of Verrucomicrobiota.</title>
        <authorList>
            <person name="Zhang D.-F."/>
        </authorList>
    </citation>
    <scope>NUCLEOTIDE SEQUENCE [LARGE SCALE GENOMIC DNA]</scope>
    <source>
        <strain evidence="4 5">WL0086</strain>
    </source>
</reference>
<accession>A0ABZ1C5H1</accession>
<name>A0ABZ1C5H1_9BACT</name>
<evidence type="ECO:0000313" key="4">
    <source>
        <dbReference type="EMBL" id="WRQ86598.1"/>
    </source>
</evidence>
<dbReference type="PROSITE" id="PS50119">
    <property type="entry name" value="ZF_BBOX"/>
    <property type="match status" value="1"/>
</dbReference>
<evidence type="ECO:0000259" key="3">
    <source>
        <dbReference type="PROSITE" id="PS50119"/>
    </source>
</evidence>
<dbReference type="RefSeq" id="WP_221033059.1">
    <property type="nucleotide sequence ID" value="NZ_CP139781.1"/>
</dbReference>
<feature type="transmembrane region" description="Helical" evidence="2">
    <location>
        <begin position="89"/>
        <end position="111"/>
    </location>
</feature>
<dbReference type="Proteomes" id="UP000738431">
    <property type="component" value="Chromosome"/>
</dbReference>
<evidence type="ECO:0000313" key="5">
    <source>
        <dbReference type="Proteomes" id="UP000738431"/>
    </source>
</evidence>